<keyword evidence="2 4" id="KW-0833">Ubl conjugation pathway</keyword>
<dbReference type="PANTHER" id="PTHR10953:SF6">
    <property type="entry name" value="NEDD8-ACTIVATING ENZYME E1 CATALYTIC SUBUNIT"/>
    <property type="match status" value="1"/>
</dbReference>
<dbReference type="KEGG" id="beq:BEWA_045340"/>
<dbReference type="Proteomes" id="UP000031512">
    <property type="component" value="Unassembled WGS sequence"/>
</dbReference>
<dbReference type="GeneID" id="15805144"/>
<name>L1LA19_THEEQ</name>
<dbReference type="EMBL" id="ACOU01000007">
    <property type="protein sequence ID" value="EKX72070.1"/>
    <property type="molecule type" value="Genomic_DNA"/>
</dbReference>
<dbReference type="OrthoDB" id="10255449at2759"/>
<evidence type="ECO:0000256" key="1">
    <source>
        <dbReference type="ARBA" id="ARBA00022741"/>
    </source>
</evidence>
<comment type="caution">
    <text evidence="6">The sequence shown here is derived from an EMBL/GenBank/DDBJ whole genome shotgun (WGS) entry which is preliminary data.</text>
</comment>
<dbReference type="AlphaFoldDB" id="L1LA19"/>
<proteinExistence type="inferred from homology"/>
<dbReference type="Pfam" id="PF00899">
    <property type="entry name" value="ThiF"/>
    <property type="match status" value="1"/>
</dbReference>
<evidence type="ECO:0000256" key="2">
    <source>
        <dbReference type="ARBA" id="ARBA00022786"/>
    </source>
</evidence>
<comment type="function">
    <text evidence="4">Catalytic subunit of the dimeric E1 enzyme, which activates NEDD8.</text>
</comment>
<gene>
    <name evidence="6" type="ORF">BEWA_045340</name>
</gene>
<organism evidence="6 7">
    <name type="scientific">Theileria equi strain WA</name>
    <dbReference type="NCBI Taxonomy" id="1537102"/>
    <lineage>
        <taxon>Eukaryota</taxon>
        <taxon>Sar</taxon>
        <taxon>Alveolata</taxon>
        <taxon>Apicomplexa</taxon>
        <taxon>Aconoidasida</taxon>
        <taxon>Piroplasmida</taxon>
        <taxon>Theileriidae</taxon>
        <taxon>Theileria</taxon>
    </lineage>
</organism>
<dbReference type="InterPro" id="IPR000594">
    <property type="entry name" value="ThiF_NAD_FAD-bd"/>
</dbReference>
<keyword evidence="3 4" id="KW-0067">ATP-binding</keyword>
<dbReference type="eggNOG" id="KOG2015">
    <property type="taxonomic scope" value="Eukaryota"/>
</dbReference>
<protein>
    <recommendedName>
        <fullName evidence="4">NEDD8-activating enzyme E1 catalytic subunit</fullName>
        <ecNumber evidence="4">6.2.1.64</ecNumber>
    </recommendedName>
</protein>
<keyword evidence="4" id="KW-0436">Ligase</keyword>
<dbReference type="Gene3D" id="3.40.50.720">
    <property type="entry name" value="NAD(P)-binding Rossmann-like Domain"/>
    <property type="match status" value="1"/>
</dbReference>
<dbReference type="VEuPathDB" id="PiroplasmaDB:BEWA_045340"/>
<keyword evidence="7" id="KW-1185">Reference proteome</keyword>
<dbReference type="STRING" id="1537102.L1LA19"/>
<dbReference type="UniPathway" id="UPA00885"/>
<dbReference type="InterPro" id="IPR023318">
    <property type="entry name" value="Ub_act_enz_dom_a_sf"/>
</dbReference>
<dbReference type="EC" id="6.2.1.64" evidence="4"/>
<comment type="pathway">
    <text evidence="4">Protein modification; protein neddylation.</text>
</comment>
<evidence type="ECO:0000259" key="5">
    <source>
        <dbReference type="Pfam" id="PF00899"/>
    </source>
</evidence>
<dbReference type="RefSeq" id="XP_004831522.1">
    <property type="nucleotide sequence ID" value="XM_004831465.1"/>
</dbReference>
<dbReference type="GO" id="GO:0005634">
    <property type="term" value="C:nucleus"/>
    <property type="evidence" value="ECO:0007669"/>
    <property type="project" value="TreeGrafter"/>
</dbReference>
<feature type="domain" description="THIF-type NAD/FAD binding fold" evidence="5">
    <location>
        <begin position="17"/>
        <end position="230"/>
    </location>
</feature>
<dbReference type="GO" id="GO:0005524">
    <property type="term" value="F:ATP binding"/>
    <property type="evidence" value="ECO:0007669"/>
    <property type="project" value="UniProtKB-UniRule"/>
</dbReference>
<reference evidence="6 7" key="1">
    <citation type="journal article" date="2012" name="BMC Genomics">
        <title>Comparative genomic analysis and phylogenetic position of Theileria equi.</title>
        <authorList>
            <person name="Kappmeyer L.S."/>
            <person name="Thiagarajan M."/>
            <person name="Herndon D.R."/>
            <person name="Ramsay J.D."/>
            <person name="Caler E."/>
            <person name="Djikeng A."/>
            <person name="Gillespie J.J."/>
            <person name="Lau A.O."/>
            <person name="Roalson E.H."/>
            <person name="Silva J.C."/>
            <person name="Silva M.G."/>
            <person name="Suarez C.E."/>
            <person name="Ueti M.W."/>
            <person name="Nene V.M."/>
            <person name="Mealey R.H."/>
            <person name="Knowles D.P."/>
            <person name="Brayton K.A."/>
        </authorList>
    </citation>
    <scope>NUCLEOTIDE SEQUENCE [LARGE SCALE GENOMIC DNA]</scope>
    <source>
        <strain evidence="6 7">WA</strain>
    </source>
</reference>
<sequence>MNARPSILLSGADGVCRQGDVGRYKAEVSLEVLKEAFGGLSAGSKWFSIIIHVTPFSFTCKVEDLALEELRGYDVFLCAVDSVETRRWVNAAVFQLSEFDGLERLLIDGGSQNLYGHVRIVRPGKTSCIECSLSLFTTLETAACSLVGAPKTPEDCIQYAIQVTWEEHNPDTYPDVRFPDVLEWLYKASLERAKSFGIDGVTRNLVDVIASNTIPNLSTTNSIIASLMVNVLSEEPVKKNNFYFYTGDGETSLSAFSLEADPVGAFMPEMNI</sequence>
<comment type="catalytic activity">
    <reaction evidence="4">
        <text>ATP + [NEDD8 protein] + [E1 NEDD8-activating enzyme]-L-cysteine = AMP + diphosphate + [E1 NEDD8-activating enzyme]-S-[NEDD8 protein]-yl-L-cysteine.</text>
        <dbReference type="EC" id="6.2.1.64"/>
    </reaction>
</comment>
<evidence type="ECO:0000256" key="3">
    <source>
        <dbReference type="ARBA" id="ARBA00022840"/>
    </source>
</evidence>
<keyword evidence="1 4" id="KW-0547">Nucleotide-binding</keyword>
<evidence type="ECO:0000313" key="6">
    <source>
        <dbReference type="EMBL" id="EKX72070.1"/>
    </source>
</evidence>
<dbReference type="GO" id="GO:0045116">
    <property type="term" value="P:protein neddylation"/>
    <property type="evidence" value="ECO:0007669"/>
    <property type="project" value="UniProtKB-UniRule"/>
</dbReference>
<dbReference type="InterPro" id="IPR035985">
    <property type="entry name" value="Ubiquitin-activating_enz"/>
</dbReference>
<dbReference type="InterPro" id="IPR045886">
    <property type="entry name" value="ThiF/MoeB/HesA"/>
</dbReference>
<evidence type="ECO:0000313" key="7">
    <source>
        <dbReference type="Proteomes" id="UP000031512"/>
    </source>
</evidence>
<dbReference type="PANTHER" id="PTHR10953">
    <property type="entry name" value="UBIQUITIN-ACTIVATING ENZYME E1"/>
    <property type="match status" value="1"/>
</dbReference>
<dbReference type="Gene3D" id="1.10.10.520">
    <property type="entry name" value="Ubiquitin activating enzymes (Uba3). Chain: B, domain 2"/>
    <property type="match status" value="1"/>
</dbReference>
<accession>L1LA19</accession>
<evidence type="ECO:0000256" key="4">
    <source>
        <dbReference type="RuleBase" id="RU368009"/>
    </source>
</evidence>
<dbReference type="GO" id="GO:0019781">
    <property type="term" value="F:NEDD8 activating enzyme activity"/>
    <property type="evidence" value="ECO:0007669"/>
    <property type="project" value="UniProtKB-UniRule"/>
</dbReference>
<comment type="similarity">
    <text evidence="4">Belongs to the ubiquitin-activating E1 family. UBA3 subfamily.</text>
</comment>
<dbReference type="SUPFAM" id="SSF69572">
    <property type="entry name" value="Activating enzymes of the ubiquitin-like proteins"/>
    <property type="match status" value="1"/>
</dbReference>
<dbReference type="GO" id="GO:0005737">
    <property type="term" value="C:cytoplasm"/>
    <property type="evidence" value="ECO:0007669"/>
    <property type="project" value="TreeGrafter"/>
</dbReference>